<evidence type="ECO:0000313" key="2">
    <source>
        <dbReference type="Proteomes" id="UP001232493"/>
    </source>
</evidence>
<gene>
    <name evidence="1" type="ORF">JRV97_08250</name>
</gene>
<dbReference type="EMBL" id="CP069362">
    <property type="protein sequence ID" value="WGS64358.1"/>
    <property type="molecule type" value="Genomic_DNA"/>
</dbReference>
<name>A0ABY8PP88_9BACT</name>
<dbReference type="Proteomes" id="UP001232493">
    <property type="component" value="Chromosome"/>
</dbReference>
<evidence type="ECO:0000313" key="1">
    <source>
        <dbReference type="EMBL" id="WGS64358.1"/>
    </source>
</evidence>
<sequence>MIHNFSGGDTIFRSSRNIFTEFLPDDITFNLISDAFNFLDLDNIFNTLFSFYSHKPNKNKPYDPTSLLRLFLLLHSVFSEDKFTLHRDISKVIPPHYLKLCGFKDSVPSYTTYYYFKKRIGLSLLHFYFNSFKLALAKAYISRFSHVIKKVGFIVLSVDSQPLLVDGNIPKGIIHSHNKFFNGKLGLRLHHAYIVYPFYFNLFSVFRPANLHDNSVFNELIFDNIKSFISFCRSKGIYVFFYFR</sequence>
<organism evidence="1 2">
    <name type="scientific">Marinitoga aeolica</name>
    <dbReference type="NCBI Taxonomy" id="2809031"/>
    <lineage>
        <taxon>Bacteria</taxon>
        <taxon>Thermotogati</taxon>
        <taxon>Thermotogota</taxon>
        <taxon>Thermotogae</taxon>
        <taxon>Petrotogales</taxon>
        <taxon>Petrotogaceae</taxon>
        <taxon>Marinitoga</taxon>
    </lineage>
</organism>
<dbReference type="RefSeq" id="WP_280997948.1">
    <property type="nucleotide sequence ID" value="NZ_CP069362.1"/>
</dbReference>
<evidence type="ECO:0008006" key="3">
    <source>
        <dbReference type="Google" id="ProtNLM"/>
    </source>
</evidence>
<accession>A0ABY8PP88</accession>
<reference evidence="1 2" key="1">
    <citation type="submission" date="2021-02" db="EMBL/GenBank/DDBJ databases">
        <title>Characterization of Marinitoga sp. nov. str. BP5-C20A.</title>
        <authorList>
            <person name="Erauso G."/>
            <person name="Postec A."/>
        </authorList>
    </citation>
    <scope>NUCLEOTIDE SEQUENCE [LARGE SCALE GENOMIC DNA]</scope>
    <source>
        <strain evidence="1 2">BP5-C20A</strain>
    </source>
</reference>
<proteinExistence type="predicted"/>
<protein>
    <recommendedName>
        <fullName evidence="3">Transposase InsH N-terminal domain-containing protein</fullName>
    </recommendedName>
</protein>
<keyword evidence="2" id="KW-1185">Reference proteome</keyword>